<dbReference type="eggNOG" id="KOG1919">
    <property type="taxonomic scope" value="Eukaryota"/>
</dbReference>
<organism evidence="5">
    <name type="scientific">Volvox carteri f. nagariensis</name>
    <dbReference type="NCBI Taxonomy" id="3068"/>
    <lineage>
        <taxon>Eukaryota</taxon>
        <taxon>Viridiplantae</taxon>
        <taxon>Chlorophyta</taxon>
        <taxon>core chlorophytes</taxon>
        <taxon>Chlorophyceae</taxon>
        <taxon>CS clade</taxon>
        <taxon>Chlamydomonadales</taxon>
        <taxon>Volvocaceae</taxon>
        <taxon>Volvox</taxon>
    </lineage>
</organism>
<comment type="similarity">
    <text evidence="1">Belongs to the pseudouridine synthase RluA family.</text>
</comment>
<dbReference type="Pfam" id="PF00849">
    <property type="entry name" value="PseudoU_synth_2"/>
    <property type="match status" value="1"/>
</dbReference>
<protein>
    <recommendedName>
        <fullName evidence="3">Pseudouridine synthase RsuA/RluA-like domain-containing protein</fullName>
    </recommendedName>
</protein>
<evidence type="ECO:0000256" key="1">
    <source>
        <dbReference type="ARBA" id="ARBA00010876"/>
    </source>
</evidence>
<feature type="domain" description="Pseudouridine synthase RsuA/RluA-like" evidence="3">
    <location>
        <begin position="167"/>
        <end position="346"/>
    </location>
</feature>
<keyword evidence="5" id="KW-1185">Reference proteome</keyword>
<evidence type="ECO:0000313" key="5">
    <source>
        <dbReference type="Proteomes" id="UP000001058"/>
    </source>
</evidence>
<accession>D8TZA2</accession>
<dbReference type="Proteomes" id="UP000001058">
    <property type="component" value="Unassembled WGS sequence"/>
</dbReference>
<dbReference type="InterPro" id="IPR020103">
    <property type="entry name" value="PsdUridine_synth_cat_dom_sf"/>
</dbReference>
<dbReference type="GO" id="GO:0003723">
    <property type="term" value="F:RNA binding"/>
    <property type="evidence" value="ECO:0007669"/>
    <property type="project" value="InterPro"/>
</dbReference>
<name>D8TZA2_VOLCA</name>
<dbReference type="GeneID" id="9615874"/>
<dbReference type="InterPro" id="IPR006145">
    <property type="entry name" value="PsdUridine_synth_RsuA/RluA"/>
</dbReference>
<reference evidence="4 5" key="1">
    <citation type="journal article" date="2010" name="Science">
        <title>Genomic analysis of organismal complexity in the multicellular green alga Volvox carteri.</title>
        <authorList>
            <person name="Prochnik S.E."/>
            <person name="Umen J."/>
            <person name="Nedelcu A.M."/>
            <person name="Hallmann A."/>
            <person name="Miller S.M."/>
            <person name="Nishii I."/>
            <person name="Ferris P."/>
            <person name="Kuo A."/>
            <person name="Mitros T."/>
            <person name="Fritz-Laylin L.K."/>
            <person name="Hellsten U."/>
            <person name="Chapman J."/>
            <person name="Simakov O."/>
            <person name="Rensing S.A."/>
            <person name="Terry A."/>
            <person name="Pangilinan J."/>
            <person name="Kapitonov V."/>
            <person name="Jurka J."/>
            <person name="Salamov A."/>
            <person name="Shapiro H."/>
            <person name="Schmutz J."/>
            <person name="Grimwood J."/>
            <person name="Lindquist E."/>
            <person name="Lucas S."/>
            <person name="Grigoriev I.V."/>
            <person name="Schmitt R."/>
            <person name="Kirk D."/>
            <person name="Rokhsar D.S."/>
        </authorList>
    </citation>
    <scope>NUCLEOTIDE SEQUENCE [LARGE SCALE GENOMIC DNA]</scope>
    <source>
        <strain evidence="5">f. Nagariensis / Eve</strain>
    </source>
</reference>
<dbReference type="OrthoDB" id="424794at2759"/>
<dbReference type="KEGG" id="vcn:VOLCADRAFT_92295"/>
<dbReference type="AlphaFoldDB" id="D8TZA2"/>
<feature type="region of interest" description="Disordered" evidence="2">
    <location>
        <begin position="399"/>
        <end position="454"/>
    </location>
</feature>
<dbReference type="InterPro" id="IPR050188">
    <property type="entry name" value="RluA_PseudoU_synthase"/>
</dbReference>
<dbReference type="CDD" id="cd02869">
    <property type="entry name" value="PseudoU_synth_RluA_like"/>
    <property type="match status" value="1"/>
</dbReference>
<dbReference type="Gene3D" id="3.30.2350.10">
    <property type="entry name" value="Pseudouridine synthase"/>
    <property type="match status" value="1"/>
</dbReference>
<dbReference type="STRING" id="3068.D8TZA2"/>
<dbReference type="SUPFAM" id="SSF55120">
    <property type="entry name" value="Pseudouridine synthase"/>
    <property type="match status" value="1"/>
</dbReference>
<dbReference type="InParanoid" id="D8TZA2"/>
<feature type="region of interest" description="Disordered" evidence="2">
    <location>
        <begin position="132"/>
        <end position="153"/>
    </location>
</feature>
<evidence type="ECO:0000313" key="4">
    <source>
        <dbReference type="EMBL" id="EFJ47242.1"/>
    </source>
</evidence>
<dbReference type="EMBL" id="GL378346">
    <property type="protein sequence ID" value="EFJ47242.1"/>
    <property type="molecule type" value="Genomic_DNA"/>
</dbReference>
<dbReference type="PANTHER" id="PTHR21600">
    <property type="entry name" value="MITOCHONDRIAL RNA PSEUDOURIDINE SYNTHASE"/>
    <property type="match status" value="1"/>
</dbReference>
<evidence type="ECO:0000259" key="3">
    <source>
        <dbReference type="Pfam" id="PF00849"/>
    </source>
</evidence>
<gene>
    <name evidence="4" type="ORF">VOLCADRAFT_92295</name>
</gene>
<dbReference type="RefSeq" id="XP_002951791.1">
    <property type="nucleotide sequence ID" value="XM_002951745.1"/>
</dbReference>
<dbReference type="GO" id="GO:0000455">
    <property type="term" value="P:enzyme-directed rRNA pseudouridine synthesis"/>
    <property type="evidence" value="ECO:0007669"/>
    <property type="project" value="TreeGrafter"/>
</dbReference>
<sequence>MQRAMVVVAQAHVPPSCAPSTPLPLPELLQLLLPEHLPSATAAKRAIRRRLVLRVPATHGSSPATLTATVPACDALQPPVAEALPTDHQPAAGGVVLSTSDTAAPGDVLQLLARRGTGFQGWVGPPGTATVVESPSSSAAAAAATEKPRRGGGSLLHGLPVAYEDDHLAVVIKPPGIATQGSGSGTVQGRLKYCLRASPLVGALNRPQQVHRLDAPTGGLLLVAKTHAAQRRLAGDLHHRRMAKRYCTLVKGERYGSGTIDMPLSGKPCLTSFRVVSKRGLSHTTEVVASAAIGARMAAAWTGGEKAVRCGPGPAAAAGRRHLDVLTKILLWPHTGRTHQLRKHMAYTGTPILGDPRYRVMRNSADPRVADGTSTAFAATASAADELDAAELLGMRHEGGEVSGQEEDESDQFVEGSMTSVSEQLGESDALVAGRSKPGCTREGAERDEEGEMYQPPADADWALAVAAAAAATAAVAGGADDCDFLNDGSPVSLCLWAVGLRFHHPVSRRRIEVDISEWADVVFDDILRRNAMTAAATATDTATDTAGATMTT</sequence>
<dbReference type="GO" id="GO:0009982">
    <property type="term" value="F:pseudouridine synthase activity"/>
    <property type="evidence" value="ECO:0007669"/>
    <property type="project" value="InterPro"/>
</dbReference>
<dbReference type="PANTHER" id="PTHR21600:SF87">
    <property type="entry name" value="RNA PSEUDOURIDYLATE SYNTHASE DOMAIN-CONTAINING PROTEIN 1"/>
    <property type="match status" value="1"/>
</dbReference>
<evidence type="ECO:0000256" key="2">
    <source>
        <dbReference type="SAM" id="MobiDB-lite"/>
    </source>
</evidence>
<proteinExistence type="inferred from homology"/>